<dbReference type="OrthoDB" id="9765670at2"/>
<keyword evidence="2" id="KW-1185">Reference proteome</keyword>
<gene>
    <name evidence="1" type="ORF">B9T62_02675</name>
</gene>
<proteinExistence type="predicted"/>
<sequence>MKIDQSIIQKEGVQAYYNRFILIFLKILRLNDIKTEEGKYYSKTYFLRFLREQDDDLFKFTYRFFARAILRIETGKPIIKHFKYVIFVVLSRLFNFQIDLKSDGFMQGMTISTPKDEKVLVKENTYIFHDLNIELDRVHGVKGQTHTATLYLETVYHSKTVESIIEYITGGSKEKLEAYEEKHLKVAYVAMTRPTDLLCISMDEEVYLKNLEQLSTLGWVHYTEALSIQ</sequence>
<name>A0A2Z2K5G0_9BACL</name>
<evidence type="ECO:0000313" key="1">
    <source>
        <dbReference type="EMBL" id="ASA19807.1"/>
    </source>
</evidence>
<reference evidence="1 2" key="1">
    <citation type="submission" date="2017-06" db="EMBL/GenBank/DDBJ databases">
        <title>Complete genome sequence of Paenibacillus donghaensis KCTC 13049T isolated from East Sea sediment, South Korea.</title>
        <authorList>
            <person name="Jung B.K."/>
            <person name="Hong S.-J."/>
            <person name="Shin J.-H."/>
        </authorList>
    </citation>
    <scope>NUCLEOTIDE SEQUENCE [LARGE SCALE GENOMIC DNA]</scope>
    <source>
        <strain evidence="1 2">KCTC 13049</strain>
    </source>
</reference>
<evidence type="ECO:0000313" key="2">
    <source>
        <dbReference type="Proteomes" id="UP000249890"/>
    </source>
</evidence>
<dbReference type="Proteomes" id="UP000249890">
    <property type="component" value="Chromosome"/>
</dbReference>
<organism evidence="1 2">
    <name type="scientific">Paenibacillus donghaensis</name>
    <dbReference type="NCBI Taxonomy" id="414771"/>
    <lineage>
        <taxon>Bacteria</taxon>
        <taxon>Bacillati</taxon>
        <taxon>Bacillota</taxon>
        <taxon>Bacilli</taxon>
        <taxon>Bacillales</taxon>
        <taxon>Paenibacillaceae</taxon>
        <taxon>Paenibacillus</taxon>
    </lineage>
</organism>
<dbReference type="EMBL" id="CP021780">
    <property type="protein sequence ID" value="ASA19807.1"/>
    <property type="molecule type" value="Genomic_DNA"/>
</dbReference>
<protein>
    <submittedName>
        <fullName evidence="1">Uncharacterized protein</fullName>
    </submittedName>
</protein>
<dbReference type="RefSeq" id="WP_087913832.1">
    <property type="nucleotide sequence ID" value="NZ_CP021780.1"/>
</dbReference>
<dbReference type="KEGG" id="pdh:B9T62_02675"/>
<accession>A0A2Z2K5G0</accession>
<dbReference type="AlphaFoldDB" id="A0A2Z2K5G0"/>